<keyword evidence="1" id="KW-0175">Coiled coil</keyword>
<gene>
    <name evidence="3" type="primary">LOC140015818</name>
</gene>
<evidence type="ECO:0000313" key="3">
    <source>
        <dbReference type="RefSeq" id="XP_071924745.1"/>
    </source>
</evidence>
<dbReference type="PANTHER" id="PTHR33710:SF62">
    <property type="entry name" value="DUF4283 DOMAIN PROTEIN"/>
    <property type="match status" value="1"/>
</dbReference>
<protein>
    <submittedName>
        <fullName evidence="3">Uncharacterized protein</fullName>
    </submittedName>
</protein>
<dbReference type="SUPFAM" id="SSF56219">
    <property type="entry name" value="DNase I-like"/>
    <property type="match status" value="1"/>
</dbReference>
<feature type="coiled-coil region" evidence="1">
    <location>
        <begin position="248"/>
        <end position="275"/>
    </location>
</feature>
<dbReference type="InterPro" id="IPR036691">
    <property type="entry name" value="Endo/exonu/phosph_ase_sf"/>
</dbReference>
<dbReference type="PANTHER" id="PTHR33710">
    <property type="entry name" value="BNAC02G09200D PROTEIN"/>
    <property type="match status" value="1"/>
</dbReference>
<sequence>MARGLRFDNSVVVEAMNRAGGMALFWTKDTHILEVNTTAFTIEAKIEDIDTQITWWFVGLYASYDQMIKREQWRVLSRRKRLWGARYLIAGDFNDILSNEEKWGGVVREERSFRDFRDYIDHNNLLDIGFEGQPWTWSNHWNDDSEIRQRLDRCLCSVDWFQDFEKAKCQHLGTLASDHFILMLDTVPATDRKKRRFFFNKRWLQKDGVQQVVEKAWNKEEQGSKMFKVTRKIRNCRIELLKWRNSFQANSRSKINALKKDLEEARNLEAVTRRKNLIEIKDKLSTACKEEENFWRQKARISWVQEGDKSTKYFHTYVKGRRVCNRIRNLQRSNSSWTKNEDEIMNEISGYFKELFRSGGRCLKS</sequence>
<keyword evidence="2" id="KW-1185">Reference proteome</keyword>
<dbReference type="RefSeq" id="XP_071924745.1">
    <property type="nucleotide sequence ID" value="XM_072068644.1"/>
</dbReference>
<accession>A0ABM4VYY9</accession>
<dbReference type="Proteomes" id="UP001652660">
    <property type="component" value="Chromosome 10c"/>
</dbReference>
<evidence type="ECO:0000256" key="1">
    <source>
        <dbReference type="SAM" id="Coils"/>
    </source>
</evidence>
<proteinExistence type="predicted"/>
<reference evidence="3" key="1">
    <citation type="submission" date="2025-08" db="UniProtKB">
        <authorList>
            <consortium name="RefSeq"/>
        </authorList>
    </citation>
    <scope>IDENTIFICATION</scope>
    <source>
        <tissue evidence="3">Leaves</tissue>
    </source>
</reference>
<dbReference type="GeneID" id="140015818"/>
<dbReference type="Gene3D" id="3.60.10.10">
    <property type="entry name" value="Endonuclease/exonuclease/phosphatase"/>
    <property type="match status" value="1"/>
</dbReference>
<organism evidence="2 3">
    <name type="scientific">Coffea arabica</name>
    <name type="common">Arabian coffee</name>
    <dbReference type="NCBI Taxonomy" id="13443"/>
    <lineage>
        <taxon>Eukaryota</taxon>
        <taxon>Viridiplantae</taxon>
        <taxon>Streptophyta</taxon>
        <taxon>Embryophyta</taxon>
        <taxon>Tracheophyta</taxon>
        <taxon>Spermatophyta</taxon>
        <taxon>Magnoliopsida</taxon>
        <taxon>eudicotyledons</taxon>
        <taxon>Gunneridae</taxon>
        <taxon>Pentapetalae</taxon>
        <taxon>asterids</taxon>
        <taxon>lamiids</taxon>
        <taxon>Gentianales</taxon>
        <taxon>Rubiaceae</taxon>
        <taxon>Ixoroideae</taxon>
        <taxon>Gardenieae complex</taxon>
        <taxon>Bertiereae - Coffeeae clade</taxon>
        <taxon>Coffeeae</taxon>
        <taxon>Coffea</taxon>
    </lineage>
</organism>
<name>A0ABM4VYY9_COFAR</name>
<evidence type="ECO:0000313" key="2">
    <source>
        <dbReference type="Proteomes" id="UP001652660"/>
    </source>
</evidence>